<keyword evidence="9" id="KW-1185">Reference proteome</keyword>
<dbReference type="Proteomes" id="UP000574931">
    <property type="component" value="Unassembled WGS sequence"/>
</dbReference>
<comment type="catalytic activity">
    <reaction evidence="1 7">
        <text>Hydrolysis of (1-&gt;4)-beta-linkages between N-acetylmuramic acid and N-acetyl-D-glucosamine residues in a peptidoglycan and between N-acetyl-D-glucosamine residues in chitodextrins.</text>
        <dbReference type="EC" id="3.2.1.17"/>
    </reaction>
</comment>
<dbReference type="InterPro" id="IPR002196">
    <property type="entry name" value="Glyco_hydro_24"/>
</dbReference>
<keyword evidence="3 7" id="KW-0081">Bacteriolytic enzyme</keyword>
<comment type="similarity">
    <text evidence="7">Belongs to the glycosyl hydrolase 24 family.</text>
</comment>
<protein>
    <recommendedName>
        <fullName evidence="7">Lysozyme</fullName>
        <ecNumber evidence="7">3.2.1.17</ecNumber>
    </recommendedName>
</protein>
<dbReference type="SUPFAM" id="SSF53955">
    <property type="entry name" value="Lysozyme-like"/>
    <property type="match status" value="1"/>
</dbReference>
<dbReference type="PANTHER" id="PTHR38107">
    <property type="match status" value="1"/>
</dbReference>
<dbReference type="GO" id="GO:0031640">
    <property type="term" value="P:killing of cells of another organism"/>
    <property type="evidence" value="ECO:0007669"/>
    <property type="project" value="UniProtKB-KW"/>
</dbReference>
<evidence type="ECO:0000256" key="5">
    <source>
        <dbReference type="ARBA" id="ARBA00023200"/>
    </source>
</evidence>
<evidence type="ECO:0000256" key="7">
    <source>
        <dbReference type="RuleBase" id="RU003788"/>
    </source>
</evidence>
<keyword evidence="6 7" id="KW-0326">Glycosidase</keyword>
<dbReference type="EC" id="3.2.1.17" evidence="7"/>
<evidence type="ECO:0000313" key="8">
    <source>
        <dbReference type="EMBL" id="NNU61992.1"/>
    </source>
</evidence>
<gene>
    <name evidence="8" type="ORF">HKX02_17290</name>
</gene>
<dbReference type="InterPro" id="IPR023346">
    <property type="entry name" value="Lysozyme-like_dom_sf"/>
</dbReference>
<reference evidence="8 9" key="1">
    <citation type="submission" date="2020-05" db="EMBL/GenBank/DDBJ databases">
        <title>Draft Genome Sequence of Ochrobactrum soli Isolated from Stable Fly Gut.</title>
        <authorList>
            <person name="Pileggi M.T."/>
            <person name="Vazhakkala L.J."/>
            <person name="Wong C.N."/>
        </authorList>
    </citation>
    <scope>NUCLEOTIDE SEQUENCE [LARGE SCALE GENOMIC DNA]</scope>
    <source>
        <strain evidence="8 9">MTP-C0764</strain>
    </source>
</reference>
<dbReference type="GO" id="GO:0009253">
    <property type="term" value="P:peptidoglycan catabolic process"/>
    <property type="evidence" value="ECO:0007669"/>
    <property type="project" value="InterPro"/>
</dbReference>
<evidence type="ECO:0000256" key="4">
    <source>
        <dbReference type="ARBA" id="ARBA00022801"/>
    </source>
</evidence>
<dbReference type="RefSeq" id="WP_109367770.1">
    <property type="nucleotide sequence ID" value="NZ_JABFCY010000011.1"/>
</dbReference>
<keyword evidence="5" id="KW-1035">Host cytoplasm</keyword>
<dbReference type="GO" id="GO:0042742">
    <property type="term" value="P:defense response to bacterium"/>
    <property type="evidence" value="ECO:0007669"/>
    <property type="project" value="UniProtKB-KW"/>
</dbReference>
<keyword evidence="4 7" id="KW-0378">Hydrolase</keyword>
<dbReference type="EMBL" id="JABFCY010000011">
    <property type="protein sequence ID" value="NNU61992.1"/>
    <property type="molecule type" value="Genomic_DNA"/>
</dbReference>
<dbReference type="InterPro" id="IPR051018">
    <property type="entry name" value="Bacteriophage_GH24"/>
</dbReference>
<dbReference type="Pfam" id="PF00959">
    <property type="entry name" value="Phage_lysozyme"/>
    <property type="match status" value="1"/>
</dbReference>
<evidence type="ECO:0000256" key="6">
    <source>
        <dbReference type="ARBA" id="ARBA00023295"/>
    </source>
</evidence>
<dbReference type="GO" id="GO:0016998">
    <property type="term" value="P:cell wall macromolecule catabolic process"/>
    <property type="evidence" value="ECO:0007669"/>
    <property type="project" value="InterPro"/>
</dbReference>
<dbReference type="GO" id="GO:0003796">
    <property type="term" value="F:lysozyme activity"/>
    <property type="evidence" value="ECO:0007669"/>
    <property type="project" value="UniProtKB-EC"/>
</dbReference>
<evidence type="ECO:0000256" key="3">
    <source>
        <dbReference type="ARBA" id="ARBA00022638"/>
    </source>
</evidence>
<name>A0A849KZ39_9HYPH</name>
<dbReference type="PANTHER" id="PTHR38107:SF3">
    <property type="entry name" value="LYSOZYME RRRD-RELATED"/>
    <property type="match status" value="1"/>
</dbReference>
<dbReference type="Gene3D" id="1.10.530.40">
    <property type="match status" value="1"/>
</dbReference>
<keyword evidence="2 7" id="KW-0929">Antimicrobial</keyword>
<proteinExistence type="inferred from homology"/>
<dbReference type="InterPro" id="IPR033907">
    <property type="entry name" value="Endolysin_autolysin"/>
</dbReference>
<dbReference type="InterPro" id="IPR034690">
    <property type="entry name" value="Endolysin_T4_type"/>
</dbReference>
<evidence type="ECO:0000256" key="1">
    <source>
        <dbReference type="ARBA" id="ARBA00000632"/>
    </source>
</evidence>
<accession>A0A849KZ39</accession>
<comment type="caution">
    <text evidence="8">The sequence shown here is derived from an EMBL/GenBank/DDBJ whole genome shotgun (WGS) entry which is preliminary data.</text>
</comment>
<organism evidence="8 9">
    <name type="scientific">Ochrobactrum soli</name>
    <dbReference type="NCBI Taxonomy" id="2448455"/>
    <lineage>
        <taxon>Bacteria</taxon>
        <taxon>Pseudomonadati</taxon>
        <taxon>Pseudomonadota</taxon>
        <taxon>Alphaproteobacteria</taxon>
        <taxon>Hyphomicrobiales</taxon>
        <taxon>Brucellaceae</taxon>
        <taxon>Brucella/Ochrobactrum group</taxon>
        <taxon>Ochrobactrum</taxon>
    </lineage>
</organism>
<dbReference type="AlphaFoldDB" id="A0A849KZ39"/>
<evidence type="ECO:0000256" key="2">
    <source>
        <dbReference type="ARBA" id="ARBA00022529"/>
    </source>
</evidence>
<dbReference type="CDD" id="cd00737">
    <property type="entry name" value="lyz_endolysin_autolysin"/>
    <property type="match status" value="1"/>
</dbReference>
<dbReference type="HAMAP" id="MF_04110">
    <property type="entry name" value="ENDOLYSIN_T4"/>
    <property type="match status" value="1"/>
</dbReference>
<sequence>MEQQRRIGQSGLNLIKEFEGLRLEKYKDAVGKWTIGYGHLILPSERFDRPLTELEAEDLLQSDLRKFEGGVIQYVAVSMNQNQFDALVSFAFNLGLANLKGSTLLRLLNHGQYTEAAEQFLRWNKAGGMALPGLTRRRAAERDLFLRAP</sequence>
<dbReference type="InterPro" id="IPR023347">
    <property type="entry name" value="Lysozyme_dom_sf"/>
</dbReference>
<evidence type="ECO:0000313" key="9">
    <source>
        <dbReference type="Proteomes" id="UP000574931"/>
    </source>
</evidence>